<dbReference type="InterPro" id="IPR000182">
    <property type="entry name" value="GNAT_dom"/>
</dbReference>
<dbReference type="EMBL" id="MFTJ01000052">
    <property type="protein sequence ID" value="OGI64455.1"/>
    <property type="molecule type" value="Genomic_DNA"/>
</dbReference>
<sequence>MLKLAKPSAEYKNSFIEAVKEFEVRGEDFYLHEKKPSDDFNEVLQKIRRYEKGINLPADRVPQTELWLVDGKKFIGWVKIRHKLNENLLLQGGHIGYIIRSSERKKGYGTKILELTLPVAKKLGIDNILITCNDNNLGSAKIIEKNGGVLEDKVINDEKELKRRYWIKNK</sequence>
<dbReference type="PANTHER" id="PTHR39173:SF1">
    <property type="entry name" value="ACETYLTRANSFERASE"/>
    <property type="match status" value="1"/>
</dbReference>
<reference evidence="2 3" key="1">
    <citation type="journal article" date="2016" name="Nat. Commun.">
        <title>Thousands of microbial genomes shed light on interconnected biogeochemical processes in an aquifer system.</title>
        <authorList>
            <person name="Anantharaman K."/>
            <person name="Brown C.T."/>
            <person name="Hug L.A."/>
            <person name="Sharon I."/>
            <person name="Castelle C.J."/>
            <person name="Probst A.J."/>
            <person name="Thomas B.C."/>
            <person name="Singh A."/>
            <person name="Wilkins M.J."/>
            <person name="Karaoz U."/>
            <person name="Brodie E.L."/>
            <person name="Williams K.H."/>
            <person name="Hubbard S.S."/>
            <person name="Banfield J.F."/>
        </authorList>
    </citation>
    <scope>NUCLEOTIDE SEQUENCE [LARGE SCALE GENOMIC DNA]</scope>
</reference>
<protein>
    <recommendedName>
        <fullName evidence="1">N-acetyltransferase domain-containing protein</fullName>
    </recommendedName>
</protein>
<dbReference type="AlphaFoldDB" id="A0A1F6V4A8"/>
<dbReference type="SUPFAM" id="SSF55729">
    <property type="entry name" value="Acyl-CoA N-acyltransferases (Nat)"/>
    <property type="match status" value="1"/>
</dbReference>
<dbReference type="PROSITE" id="PS51186">
    <property type="entry name" value="GNAT"/>
    <property type="match status" value="1"/>
</dbReference>
<dbReference type="Proteomes" id="UP000178700">
    <property type="component" value="Unassembled WGS sequence"/>
</dbReference>
<comment type="caution">
    <text evidence="2">The sequence shown here is derived from an EMBL/GenBank/DDBJ whole genome shotgun (WGS) entry which is preliminary data.</text>
</comment>
<proteinExistence type="predicted"/>
<organism evidence="2 3">
    <name type="scientific">Candidatus Nomurabacteria bacterium RIFCSPHIGHO2_01_FULL_39_10</name>
    <dbReference type="NCBI Taxonomy" id="1801733"/>
    <lineage>
        <taxon>Bacteria</taxon>
        <taxon>Candidatus Nomuraibacteriota</taxon>
    </lineage>
</organism>
<dbReference type="PANTHER" id="PTHR39173">
    <property type="entry name" value="ACETYLTRANSFERASE"/>
    <property type="match status" value="1"/>
</dbReference>
<dbReference type="Pfam" id="PF13302">
    <property type="entry name" value="Acetyltransf_3"/>
    <property type="match status" value="1"/>
</dbReference>
<dbReference type="Gene3D" id="3.40.630.30">
    <property type="match status" value="1"/>
</dbReference>
<gene>
    <name evidence="2" type="ORF">A2642_01740</name>
</gene>
<evidence type="ECO:0000313" key="3">
    <source>
        <dbReference type="Proteomes" id="UP000178700"/>
    </source>
</evidence>
<dbReference type="InterPro" id="IPR016181">
    <property type="entry name" value="Acyl_CoA_acyltransferase"/>
</dbReference>
<feature type="domain" description="N-acetyltransferase" evidence="1">
    <location>
        <begin position="17"/>
        <end position="170"/>
    </location>
</feature>
<name>A0A1F6V4A8_9BACT</name>
<evidence type="ECO:0000259" key="1">
    <source>
        <dbReference type="PROSITE" id="PS51186"/>
    </source>
</evidence>
<dbReference type="GO" id="GO:0016747">
    <property type="term" value="F:acyltransferase activity, transferring groups other than amino-acyl groups"/>
    <property type="evidence" value="ECO:0007669"/>
    <property type="project" value="InterPro"/>
</dbReference>
<evidence type="ECO:0000313" key="2">
    <source>
        <dbReference type="EMBL" id="OGI64455.1"/>
    </source>
</evidence>
<accession>A0A1F6V4A8</accession>